<accession>A0ABP9UL43</accession>
<protein>
    <recommendedName>
        <fullName evidence="2">CAAX prenyl protease 2/Lysostaphin resistance protein A-like domain-containing protein</fullName>
    </recommendedName>
</protein>
<reference evidence="3 4" key="1">
    <citation type="submission" date="2024-02" db="EMBL/GenBank/DDBJ databases">
        <title>Haloferula sargassicola NBRC 104335.</title>
        <authorList>
            <person name="Ichikawa N."/>
            <person name="Katano-Makiyama Y."/>
            <person name="Hidaka K."/>
        </authorList>
    </citation>
    <scope>NUCLEOTIDE SEQUENCE [LARGE SCALE GENOMIC DNA]</scope>
    <source>
        <strain evidence="3 4">NBRC 104335</strain>
    </source>
</reference>
<dbReference type="Proteomes" id="UP001476282">
    <property type="component" value="Unassembled WGS sequence"/>
</dbReference>
<dbReference type="Pfam" id="PF02517">
    <property type="entry name" value="Rce1-like"/>
    <property type="match status" value="1"/>
</dbReference>
<evidence type="ECO:0000256" key="1">
    <source>
        <dbReference type="SAM" id="Phobius"/>
    </source>
</evidence>
<feature type="transmembrane region" description="Helical" evidence="1">
    <location>
        <begin position="263"/>
        <end position="282"/>
    </location>
</feature>
<evidence type="ECO:0000313" key="4">
    <source>
        <dbReference type="Proteomes" id="UP001476282"/>
    </source>
</evidence>
<feature type="transmembrane region" description="Helical" evidence="1">
    <location>
        <begin position="79"/>
        <end position="96"/>
    </location>
</feature>
<feature type="transmembrane region" description="Helical" evidence="1">
    <location>
        <begin position="289"/>
        <end position="306"/>
    </location>
</feature>
<feature type="transmembrane region" description="Helical" evidence="1">
    <location>
        <begin position="326"/>
        <end position="347"/>
    </location>
</feature>
<organism evidence="3 4">
    <name type="scientific">Haloferula sargassicola</name>
    <dbReference type="NCBI Taxonomy" id="490096"/>
    <lineage>
        <taxon>Bacteria</taxon>
        <taxon>Pseudomonadati</taxon>
        <taxon>Verrucomicrobiota</taxon>
        <taxon>Verrucomicrobiia</taxon>
        <taxon>Verrucomicrobiales</taxon>
        <taxon>Verrucomicrobiaceae</taxon>
        <taxon>Haloferula</taxon>
    </lineage>
</organism>
<keyword evidence="1" id="KW-0812">Transmembrane</keyword>
<keyword evidence="1" id="KW-1133">Transmembrane helix</keyword>
<feature type="transmembrane region" description="Helical" evidence="1">
    <location>
        <begin position="211"/>
        <end position="231"/>
    </location>
</feature>
<sequence>MRPSVRCVSRYAQSDVWKIAAYFVVSLLLGAVLAPWIYNFGMGIAEVTEGKDTNSLVSWLGAAARRSQDNFPRFFDRSVLFSALLLLGPLVAWLRLGRGKPSCGDWSLYIPENAAGRPGQRLAKNRRGPVELLFGFMLAAGLLLVSGWLLTTAGFFVWRDAGASARGWVNPLVTEIKWGSVIRRALIAATIVAVIEEFLFRGVLLGIFLRAMQPAAAIVSLSVLFAAVHFLEPPRGATVPDPEALDAGFVLLGQILHHFIDPLALAGRFFSILAVGLVLAVARYRTASLWLPIGLHAGWIFAYQVFKGATWPVAQLPASSKLLVGSTILEGLVPLGLAVVTGMLVMAMTERRKNLPGHG</sequence>
<comment type="caution">
    <text evidence="3">The sequence shown here is derived from an EMBL/GenBank/DDBJ whole genome shotgun (WGS) entry which is preliminary data.</text>
</comment>
<dbReference type="PANTHER" id="PTHR39430">
    <property type="entry name" value="MEMBRANE-ASSOCIATED PROTEASE-RELATED"/>
    <property type="match status" value="1"/>
</dbReference>
<evidence type="ECO:0000259" key="2">
    <source>
        <dbReference type="Pfam" id="PF02517"/>
    </source>
</evidence>
<evidence type="ECO:0000313" key="3">
    <source>
        <dbReference type="EMBL" id="GAA5482323.1"/>
    </source>
</evidence>
<proteinExistence type="predicted"/>
<dbReference type="InterPro" id="IPR003675">
    <property type="entry name" value="Rce1/LyrA-like_dom"/>
</dbReference>
<gene>
    <name evidence="3" type="ORF">Hsar01_01541</name>
</gene>
<keyword evidence="4" id="KW-1185">Reference proteome</keyword>
<dbReference type="PANTHER" id="PTHR39430:SF1">
    <property type="entry name" value="PROTEASE"/>
    <property type="match status" value="1"/>
</dbReference>
<feature type="transmembrane region" description="Helical" evidence="1">
    <location>
        <begin position="132"/>
        <end position="158"/>
    </location>
</feature>
<feature type="domain" description="CAAX prenyl protease 2/Lysostaphin resistance protein A-like" evidence="2">
    <location>
        <begin position="183"/>
        <end position="299"/>
    </location>
</feature>
<feature type="transmembrane region" description="Helical" evidence="1">
    <location>
        <begin position="178"/>
        <end position="199"/>
    </location>
</feature>
<name>A0ABP9UL43_9BACT</name>
<feature type="transmembrane region" description="Helical" evidence="1">
    <location>
        <begin position="20"/>
        <end position="38"/>
    </location>
</feature>
<dbReference type="EMBL" id="BAABRI010000007">
    <property type="protein sequence ID" value="GAA5482323.1"/>
    <property type="molecule type" value="Genomic_DNA"/>
</dbReference>
<keyword evidence="1" id="KW-0472">Membrane</keyword>